<dbReference type="Proteomes" id="UP000245754">
    <property type="component" value="Unassembled WGS sequence"/>
</dbReference>
<reference evidence="9 10" key="1">
    <citation type="submission" date="2018-05" db="EMBL/GenBank/DDBJ databases">
        <title>Genomic Encyclopedia of Type Strains, Phase IV (KMG-V): Genome sequencing to study the core and pangenomes of soil and plant-associated prokaryotes.</title>
        <authorList>
            <person name="Whitman W."/>
        </authorList>
    </citation>
    <scope>NUCLEOTIDE SEQUENCE [LARGE SCALE GENOMIC DNA]</scope>
    <source>
        <strain evidence="9 10">SLV-132</strain>
    </source>
</reference>
<dbReference type="InterPro" id="IPR001851">
    <property type="entry name" value="ABC_transp_permease"/>
</dbReference>
<feature type="transmembrane region" description="Helical" evidence="8">
    <location>
        <begin position="167"/>
        <end position="189"/>
    </location>
</feature>
<evidence type="ECO:0000256" key="5">
    <source>
        <dbReference type="ARBA" id="ARBA00022692"/>
    </source>
</evidence>
<comment type="subcellular location">
    <subcellularLocation>
        <location evidence="1">Cell membrane</location>
        <topology evidence="1">Multi-pass membrane protein</topology>
    </subcellularLocation>
</comment>
<dbReference type="PANTHER" id="PTHR32196:SF21">
    <property type="entry name" value="ABC TRANSPORTER PERMEASE PROTEIN YPHD-RELATED"/>
    <property type="match status" value="1"/>
</dbReference>
<dbReference type="GO" id="GO:0022857">
    <property type="term" value="F:transmembrane transporter activity"/>
    <property type="evidence" value="ECO:0007669"/>
    <property type="project" value="InterPro"/>
</dbReference>
<feature type="transmembrane region" description="Helical" evidence="8">
    <location>
        <begin position="101"/>
        <end position="123"/>
    </location>
</feature>
<name>A0A316ETL4_9BURK</name>
<dbReference type="EMBL" id="QGGT01000003">
    <property type="protein sequence ID" value="PWK34343.1"/>
    <property type="molecule type" value="Genomic_DNA"/>
</dbReference>
<feature type="transmembrane region" description="Helical" evidence="8">
    <location>
        <begin position="300"/>
        <end position="318"/>
    </location>
</feature>
<evidence type="ECO:0000256" key="4">
    <source>
        <dbReference type="ARBA" id="ARBA00022519"/>
    </source>
</evidence>
<evidence type="ECO:0000313" key="9">
    <source>
        <dbReference type="EMBL" id="PWK34343.1"/>
    </source>
</evidence>
<keyword evidence="6 8" id="KW-1133">Transmembrane helix</keyword>
<feature type="transmembrane region" description="Helical" evidence="8">
    <location>
        <begin position="276"/>
        <end position="294"/>
    </location>
</feature>
<dbReference type="CDD" id="cd06579">
    <property type="entry name" value="TM_PBP1_transp_AraH_like"/>
    <property type="match status" value="1"/>
</dbReference>
<dbReference type="GO" id="GO:0005886">
    <property type="term" value="C:plasma membrane"/>
    <property type="evidence" value="ECO:0007669"/>
    <property type="project" value="UniProtKB-SubCell"/>
</dbReference>
<sequence length="326" mass="33407">MTTLTTAGARAPLSLSSDARSLAYRLAALGVLCALLAIASDAFLTTGNLINVLRQASLLFLLASGLTLVILTGGLDLSVGANVAMSACLSASVIKATGSPLLGVGVGLGCGTLIGLANGLLVAKLRIPPFIATYGMLWVLHGLTYWFMAGETIHGFPPAFRAIGSGYLWGVPIPVFLMLAFLFVGIAVAQKTTFGQEIYAIGANPVAARLSGVPVGRRLILVYVISGAMAGLASLVFLARLNSAEGDIGEALTLPAIAAVLIGGTSLFGGVGRVSGTLIGAIILTLVLNGMNLLTISANWQPLVTGVIVVLAVFFDTLSRRRTGTR</sequence>
<gene>
    <name evidence="9" type="ORF">C7419_103662</name>
</gene>
<evidence type="ECO:0000256" key="7">
    <source>
        <dbReference type="ARBA" id="ARBA00023136"/>
    </source>
</evidence>
<evidence type="ECO:0000256" key="1">
    <source>
        <dbReference type="ARBA" id="ARBA00004651"/>
    </source>
</evidence>
<evidence type="ECO:0000256" key="2">
    <source>
        <dbReference type="ARBA" id="ARBA00022448"/>
    </source>
</evidence>
<protein>
    <submittedName>
        <fullName evidence="9">Monosaccharide ABC transporter membrane protein (CUT2 family)</fullName>
    </submittedName>
</protein>
<keyword evidence="5 8" id="KW-0812">Transmembrane</keyword>
<organism evidence="9 10">
    <name type="scientific">Cupriavidus plantarum</name>
    <dbReference type="NCBI Taxonomy" id="942865"/>
    <lineage>
        <taxon>Bacteria</taxon>
        <taxon>Pseudomonadati</taxon>
        <taxon>Pseudomonadota</taxon>
        <taxon>Betaproteobacteria</taxon>
        <taxon>Burkholderiales</taxon>
        <taxon>Burkholderiaceae</taxon>
        <taxon>Cupriavidus</taxon>
    </lineage>
</organism>
<keyword evidence="4" id="KW-0997">Cell inner membrane</keyword>
<evidence type="ECO:0000256" key="6">
    <source>
        <dbReference type="ARBA" id="ARBA00022989"/>
    </source>
</evidence>
<evidence type="ECO:0000313" key="10">
    <source>
        <dbReference type="Proteomes" id="UP000245754"/>
    </source>
</evidence>
<evidence type="ECO:0000256" key="8">
    <source>
        <dbReference type="SAM" id="Phobius"/>
    </source>
</evidence>
<dbReference type="PANTHER" id="PTHR32196">
    <property type="entry name" value="ABC TRANSPORTER PERMEASE PROTEIN YPHD-RELATED-RELATED"/>
    <property type="match status" value="1"/>
</dbReference>
<keyword evidence="10" id="KW-1185">Reference proteome</keyword>
<proteinExistence type="predicted"/>
<feature type="transmembrane region" description="Helical" evidence="8">
    <location>
        <begin position="219"/>
        <end position="239"/>
    </location>
</feature>
<keyword evidence="7 8" id="KW-0472">Membrane</keyword>
<dbReference type="AlphaFoldDB" id="A0A316ETL4"/>
<comment type="caution">
    <text evidence="9">The sequence shown here is derived from an EMBL/GenBank/DDBJ whole genome shotgun (WGS) entry which is preliminary data.</text>
</comment>
<feature type="transmembrane region" description="Helical" evidence="8">
    <location>
        <begin position="130"/>
        <end position="147"/>
    </location>
</feature>
<feature type="transmembrane region" description="Helical" evidence="8">
    <location>
        <begin position="56"/>
        <end position="81"/>
    </location>
</feature>
<dbReference type="Pfam" id="PF02653">
    <property type="entry name" value="BPD_transp_2"/>
    <property type="match status" value="1"/>
</dbReference>
<evidence type="ECO:0000256" key="3">
    <source>
        <dbReference type="ARBA" id="ARBA00022475"/>
    </source>
</evidence>
<dbReference type="RefSeq" id="WP_109584363.1">
    <property type="nucleotide sequence ID" value="NZ_QGGT01000003.1"/>
</dbReference>
<accession>A0A316ETL4</accession>
<keyword evidence="2" id="KW-0813">Transport</keyword>
<keyword evidence="3" id="KW-1003">Cell membrane</keyword>
<feature type="transmembrane region" description="Helical" evidence="8">
    <location>
        <begin position="22"/>
        <end position="44"/>
    </location>
</feature>
<feature type="transmembrane region" description="Helical" evidence="8">
    <location>
        <begin position="251"/>
        <end position="269"/>
    </location>
</feature>